<dbReference type="AlphaFoldDB" id="A0AAW0Q5Y1"/>
<comment type="caution">
    <text evidence="1">The sequence shown here is derived from an EMBL/GenBank/DDBJ whole genome shotgun (WGS) entry which is preliminary data.</text>
</comment>
<reference evidence="1 2" key="1">
    <citation type="submission" date="2023-01" db="EMBL/GenBank/DDBJ databases">
        <title>Analysis of 21 Apiospora genomes using comparative genomics revels a genus with tremendous synthesis potential of carbohydrate active enzymes and secondary metabolites.</title>
        <authorList>
            <person name="Sorensen T."/>
        </authorList>
    </citation>
    <scope>NUCLEOTIDE SEQUENCE [LARGE SCALE GENOMIC DNA]</scope>
    <source>
        <strain evidence="1 2">CBS 117206</strain>
    </source>
</reference>
<proteinExistence type="predicted"/>
<keyword evidence="2" id="KW-1185">Reference proteome</keyword>
<dbReference type="Proteomes" id="UP001392437">
    <property type="component" value="Unassembled WGS sequence"/>
</dbReference>
<protein>
    <submittedName>
        <fullName evidence="1">Uncharacterized protein</fullName>
    </submittedName>
</protein>
<name>A0AAW0Q5Y1_9PEZI</name>
<evidence type="ECO:0000313" key="1">
    <source>
        <dbReference type="EMBL" id="KAK8092599.1"/>
    </source>
</evidence>
<gene>
    <name evidence="1" type="ORF">PG999_014798</name>
</gene>
<sequence>MRFADCPPYKKVFEAVEATPTIDKYPEELEAEWDIWLRLSPWTYDGYYEQLENKAAFYKPIAGKQNRSENNTTGVGVASPRFAMPGNKYLVYIAGLARFGISNNRSLGNSFGRVEYHCAIFVLIESARKARVYHMEEHPPMKVDLVPSLLDSKLNLMVGRQIGKLPAGKGFREIEALLRQVPAPADHNRGSSIVWAADAIRLLQRQRLTPWAEAFDVEKFTKNAYNHFNRPHAYASWRTYGPLAMS</sequence>
<accession>A0AAW0Q5Y1</accession>
<dbReference type="EMBL" id="JAQQWP010000013">
    <property type="protein sequence ID" value="KAK8092599.1"/>
    <property type="molecule type" value="Genomic_DNA"/>
</dbReference>
<organism evidence="1 2">
    <name type="scientific">Apiospora kogelbergensis</name>
    <dbReference type="NCBI Taxonomy" id="1337665"/>
    <lineage>
        <taxon>Eukaryota</taxon>
        <taxon>Fungi</taxon>
        <taxon>Dikarya</taxon>
        <taxon>Ascomycota</taxon>
        <taxon>Pezizomycotina</taxon>
        <taxon>Sordariomycetes</taxon>
        <taxon>Xylariomycetidae</taxon>
        <taxon>Amphisphaeriales</taxon>
        <taxon>Apiosporaceae</taxon>
        <taxon>Apiospora</taxon>
    </lineage>
</organism>
<evidence type="ECO:0000313" key="2">
    <source>
        <dbReference type="Proteomes" id="UP001392437"/>
    </source>
</evidence>